<dbReference type="Pfam" id="PF00487">
    <property type="entry name" value="FA_desaturase"/>
    <property type="match status" value="1"/>
</dbReference>
<keyword evidence="4" id="KW-1185">Reference proteome</keyword>
<feature type="signal peptide" evidence="1">
    <location>
        <begin position="1"/>
        <end position="25"/>
    </location>
</feature>
<evidence type="ECO:0000313" key="4">
    <source>
        <dbReference type="Proteomes" id="UP000012174"/>
    </source>
</evidence>
<dbReference type="AlphaFoldDB" id="M7SPU5"/>
<dbReference type="PANTHER" id="PTHR36459:SF1">
    <property type="entry name" value="FATTY ACID DESATURASE DOMAIN-CONTAINING PROTEIN-RELATED"/>
    <property type="match status" value="1"/>
</dbReference>
<dbReference type="OMA" id="TINWRFA"/>
<dbReference type="EMBL" id="KB706235">
    <property type="protein sequence ID" value="EMR68474.1"/>
    <property type="molecule type" value="Genomic_DNA"/>
</dbReference>
<organism evidence="3 4">
    <name type="scientific">Eutypa lata (strain UCR-EL1)</name>
    <name type="common">Grapevine dieback disease fungus</name>
    <name type="synonym">Eutypa armeniacae</name>
    <dbReference type="NCBI Taxonomy" id="1287681"/>
    <lineage>
        <taxon>Eukaryota</taxon>
        <taxon>Fungi</taxon>
        <taxon>Dikarya</taxon>
        <taxon>Ascomycota</taxon>
        <taxon>Pezizomycotina</taxon>
        <taxon>Sordariomycetes</taxon>
        <taxon>Xylariomycetidae</taxon>
        <taxon>Xylariales</taxon>
        <taxon>Diatrypaceae</taxon>
        <taxon>Eutypa</taxon>
    </lineage>
</organism>
<dbReference type="eggNOG" id="ENOG502RXW6">
    <property type="taxonomic scope" value="Eukaryota"/>
</dbReference>
<dbReference type="KEGG" id="ela:UCREL1_4506"/>
<dbReference type="GO" id="GO:0006629">
    <property type="term" value="P:lipid metabolic process"/>
    <property type="evidence" value="ECO:0007669"/>
    <property type="project" value="InterPro"/>
</dbReference>
<name>M7SPU5_EUTLA</name>
<keyword evidence="1" id="KW-0732">Signal</keyword>
<dbReference type="OrthoDB" id="1470350at2759"/>
<evidence type="ECO:0000259" key="2">
    <source>
        <dbReference type="Pfam" id="PF00487"/>
    </source>
</evidence>
<dbReference type="PANTHER" id="PTHR36459">
    <property type="entry name" value="ORF"/>
    <property type="match status" value="1"/>
</dbReference>
<feature type="chain" id="PRO_5004084982" evidence="1">
    <location>
        <begin position="26"/>
        <end position="162"/>
    </location>
</feature>
<reference evidence="4" key="1">
    <citation type="journal article" date="2013" name="Genome Announc.">
        <title>Draft genome sequence of the grapevine dieback fungus Eutypa lata UCR-EL1.</title>
        <authorList>
            <person name="Blanco-Ulate B."/>
            <person name="Rolshausen P.E."/>
            <person name="Cantu D."/>
        </authorList>
    </citation>
    <scope>NUCLEOTIDE SEQUENCE [LARGE SCALE GENOMIC DNA]</scope>
    <source>
        <strain evidence="4">UCR-EL1</strain>
    </source>
</reference>
<dbReference type="InterPro" id="IPR005804">
    <property type="entry name" value="FA_desaturase_dom"/>
</dbReference>
<sequence>MYKLNSRPTIFVFILPLMLMRLGLMVGNWGQHAFVDADEPDSDYRSSVTLIDVPSNRYCYNDGYHISHHLNPLRHWREHPVHFLQNKETYSREHSLVFHNIDYLMITIKLMQRDYDHLAKCLVPIGDQIDMTLEERATMLRRHTQRFSEEEIKQKFGVPKSK</sequence>
<feature type="domain" description="Fatty acid desaturase" evidence="2">
    <location>
        <begin position="12"/>
        <end position="90"/>
    </location>
</feature>
<evidence type="ECO:0000313" key="3">
    <source>
        <dbReference type="EMBL" id="EMR68474.1"/>
    </source>
</evidence>
<evidence type="ECO:0000256" key="1">
    <source>
        <dbReference type="SAM" id="SignalP"/>
    </source>
</evidence>
<dbReference type="STRING" id="1287681.M7SPU5"/>
<accession>M7SPU5</accession>
<dbReference type="Proteomes" id="UP000012174">
    <property type="component" value="Unassembled WGS sequence"/>
</dbReference>
<dbReference type="HOGENOM" id="CLU_1635392_0_0_1"/>
<protein>
    <submittedName>
        <fullName evidence="3">Putative acylamide-delta3-desaturase protein</fullName>
    </submittedName>
</protein>
<proteinExistence type="predicted"/>
<gene>
    <name evidence="3" type="ORF">UCREL1_4506</name>
</gene>